<protein>
    <submittedName>
        <fullName evidence="1">Uncharacterized protein</fullName>
    </submittedName>
</protein>
<gene>
    <name evidence="1" type="ORF">SLS56_004694</name>
</gene>
<name>A0ABR3SVV8_9PEZI</name>
<proteinExistence type="predicted"/>
<accession>A0ABR3SVV8</accession>
<evidence type="ECO:0000313" key="2">
    <source>
        <dbReference type="Proteomes" id="UP001521116"/>
    </source>
</evidence>
<evidence type="ECO:0000313" key="1">
    <source>
        <dbReference type="EMBL" id="KAL1631020.1"/>
    </source>
</evidence>
<reference evidence="1 2" key="1">
    <citation type="submission" date="2024-02" db="EMBL/GenBank/DDBJ databases">
        <title>De novo assembly and annotation of 12 fungi associated with fruit tree decline syndrome in Ontario, Canada.</title>
        <authorList>
            <person name="Sulman M."/>
            <person name="Ellouze W."/>
            <person name="Ilyukhin E."/>
        </authorList>
    </citation>
    <scope>NUCLEOTIDE SEQUENCE [LARGE SCALE GENOMIC DNA]</scope>
    <source>
        <strain evidence="1 2">M1-105</strain>
    </source>
</reference>
<dbReference type="Proteomes" id="UP001521116">
    <property type="component" value="Unassembled WGS sequence"/>
</dbReference>
<dbReference type="EMBL" id="JAJVDC020000043">
    <property type="protein sequence ID" value="KAL1631020.1"/>
    <property type="molecule type" value="Genomic_DNA"/>
</dbReference>
<sequence length="62" mass="7495">MARYDHHHVINTKVTGYIAKKDLEGFLKKRFPKADITRFEIKEKNEKFEFWAPEKVPDKDMK</sequence>
<organism evidence="1 2">
    <name type="scientific">Neofusicoccum ribis</name>
    <dbReference type="NCBI Taxonomy" id="45134"/>
    <lineage>
        <taxon>Eukaryota</taxon>
        <taxon>Fungi</taxon>
        <taxon>Dikarya</taxon>
        <taxon>Ascomycota</taxon>
        <taxon>Pezizomycotina</taxon>
        <taxon>Dothideomycetes</taxon>
        <taxon>Dothideomycetes incertae sedis</taxon>
        <taxon>Botryosphaeriales</taxon>
        <taxon>Botryosphaeriaceae</taxon>
        <taxon>Neofusicoccum</taxon>
    </lineage>
</organism>
<keyword evidence="2" id="KW-1185">Reference proteome</keyword>
<comment type="caution">
    <text evidence="1">The sequence shown here is derived from an EMBL/GenBank/DDBJ whole genome shotgun (WGS) entry which is preliminary data.</text>
</comment>